<feature type="region of interest" description="Disordered" evidence="4">
    <location>
        <begin position="175"/>
        <end position="202"/>
    </location>
</feature>
<dbReference type="GO" id="GO:0005509">
    <property type="term" value="F:calcium ion binding"/>
    <property type="evidence" value="ECO:0007669"/>
    <property type="project" value="InterPro"/>
</dbReference>
<dbReference type="EMBL" id="NTBI01000003">
    <property type="protein sequence ID" value="PAX17526.1"/>
    <property type="molecule type" value="Genomic_DNA"/>
</dbReference>
<dbReference type="InterPro" id="IPR056823">
    <property type="entry name" value="TEN-like_YD-shell"/>
</dbReference>
<dbReference type="InterPro" id="IPR051216">
    <property type="entry name" value="Teneurin"/>
</dbReference>
<keyword evidence="1" id="KW-0245">EGF-like domain</keyword>
<dbReference type="Proteomes" id="UP000217780">
    <property type="component" value="Unassembled WGS sequence"/>
</dbReference>
<accession>A0A2A2T6V9</accession>
<dbReference type="GeneID" id="93874232"/>
<dbReference type="SUPFAM" id="SSF49313">
    <property type="entry name" value="Cadherin-like"/>
    <property type="match status" value="1"/>
</dbReference>
<dbReference type="SUPFAM" id="SSF49464">
    <property type="entry name" value="Carboxypeptidase regulatory domain-like"/>
    <property type="match status" value="1"/>
</dbReference>
<dbReference type="PANTHER" id="PTHR11219:SF69">
    <property type="entry name" value="TENEURIN-A"/>
    <property type="match status" value="1"/>
</dbReference>
<dbReference type="SUPFAM" id="SSF63829">
    <property type="entry name" value="Calcium-dependent phosphotriesterase"/>
    <property type="match status" value="1"/>
</dbReference>
<dbReference type="Gene3D" id="2.120.10.30">
    <property type="entry name" value="TolB, C-terminal domain"/>
    <property type="match status" value="1"/>
</dbReference>
<comment type="caution">
    <text evidence="8">The sequence shown here is derived from an EMBL/GenBank/DDBJ whole genome shotgun (WGS) entry which is preliminary data.</text>
</comment>
<dbReference type="NCBIfam" id="TIGR03696">
    <property type="entry name" value="Rhs_assc_core"/>
    <property type="match status" value="1"/>
</dbReference>
<dbReference type="InterPro" id="IPR022385">
    <property type="entry name" value="Rhs_assc_core"/>
</dbReference>
<feature type="compositionally biased region" description="Pro residues" evidence="4">
    <location>
        <begin position="187"/>
        <end position="197"/>
    </location>
</feature>
<evidence type="ECO:0000256" key="5">
    <source>
        <dbReference type="SAM" id="Phobius"/>
    </source>
</evidence>
<organism evidence="8 9">
    <name type="scientific">Vandammella animalimorsus</name>
    <dbReference type="NCBI Taxonomy" id="2029117"/>
    <lineage>
        <taxon>Bacteria</taxon>
        <taxon>Pseudomonadati</taxon>
        <taxon>Pseudomonadota</taxon>
        <taxon>Betaproteobacteria</taxon>
        <taxon>Burkholderiales</taxon>
        <taxon>Comamonadaceae</taxon>
        <taxon>Vandammella</taxon>
    </lineage>
</organism>
<dbReference type="Gene3D" id="2.60.40.10">
    <property type="entry name" value="Immunoglobulins"/>
    <property type="match status" value="2"/>
</dbReference>
<dbReference type="GO" id="GO:0016020">
    <property type="term" value="C:membrane"/>
    <property type="evidence" value="ECO:0007669"/>
    <property type="project" value="InterPro"/>
</dbReference>
<dbReference type="NCBIfam" id="TIGR01643">
    <property type="entry name" value="YD_repeat_2x"/>
    <property type="match status" value="6"/>
</dbReference>
<evidence type="ECO:0000256" key="1">
    <source>
        <dbReference type="ARBA" id="ARBA00022536"/>
    </source>
</evidence>
<name>A0A2A2T6V9_9BURK</name>
<protein>
    <recommendedName>
        <fullName evidence="10">YD repeat-containing protein</fullName>
    </recommendedName>
</protein>
<dbReference type="Pfam" id="PF25020">
    <property type="entry name" value="TTR_TEN1-4"/>
    <property type="match status" value="1"/>
</dbReference>
<gene>
    <name evidence="8" type="ORF">CLI92_05415</name>
</gene>
<dbReference type="InterPro" id="IPR013783">
    <property type="entry name" value="Ig-like_fold"/>
</dbReference>
<dbReference type="InterPro" id="IPR008969">
    <property type="entry name" value="CarboxyPept-like_regulatory"/>
</dbReference>
<keyword evidence="5" id="KW-1133">Transmembrane helix</keyword>
<feature type="domain" description="Teneurin TTR-like" evidence="6">
    <location>
        <begin position="351"/>
        <end position="432"/>
    </location>
</feature>
<dbReference type="Gene3D" id="2.180.10.10">
    <property type="entry name" value="RHS repeat-associated core"/>
    <property type="match status" value="3"/>
</dbReference>
<keyword evidence="3" id="KW-1015">Disulfide bond</keyword>
<feature type="transmembrane region" description="Helical" evidence="5">
    <location>
        <begin position="80"/>
        <end position="100"/>
    </location>
</feature>
<feature type="domain" description="Teneurin-like YD-shell" evidence="7">
    <location>
        <begin position="1215"/>
        <end position="1763"/>
    </location>
</feature>
<dbReference type="Pfam" id="PF25023">
    <property type="entry name" value="TEN_YD-shell"/>
    <property type="match status" value="2"/>
</dbReference>
<evidence type="ECO:0000259" key="7">
    <source>
        <dbReference type="Pfam" id="PF25023"/>
    </source>
</evidence>
<keyword evidence="5" id="KW-0472">Membrane</keyword>
<evidence type="ECO:0000256" key="3">
    <source>
        <dbReference type="ARBA" id="ARBA00023157"/>
    </source>
</evidence>
<evidence type="ECO:0000256" key="4">
    <source>
        <dbReference type="SAM" id="MobiDB-lite"/>
    </source>
</evidence>
<feature type="region of interest" description="Disordered" evidence="4">
    <location>
        <begin position="641"/>
        <end position="696"/>
    </location>
</feature>
<dbReference type="InterPro" id="IPR056820">
    <property type="entry name" value="TEN_TTR-like"/>
</dbReference>
<feature type="compositionally biased region" description="Pro residues" evidence="4">
    <location>
        <begin position="646"/>
        <end position="655"/>
    </location>
</feature>
<evidence type="ECO:0000313" key="9">
    <source>
        <dbReference type="Proteomes" id="UP000217780"/>
    </source>
</evidence>
<evidence type="ECO:0000259" key="6">
    <source>
        <dbReference type="Pfam" id="PF25020"/>
    </source>
</evidence>
<dbReference type="InterPro" id="IPR011042">
    <property type="entry name" value="6-blade_b-propeller_TolB-like"/>
</dbReference>
<evidence type="ECO:0008006" key="10">
    <source>
        <dbReference type="Google" id="ProtNLM"/>
    </source>
</evidence>
<proteinExistence type="predicted"/>
<sequence>MRPVSKRASPQRRIALALSAVIMGAGLLPALAWAQAAPTLVVQFAGQAITPVPAVGLWLLALTLAVAMVLLRRRGLLPGLASWGGVALLALLLGSGLGRIDGARAQATQTLALHSSPARLALAPGRSQQVALRNDTAGPIGLQSIALQGNPTGRYRLLHAPGDCRVGQQLAPGASCPVSVQHDAGAPPAPPPQPPAAGPGQRELSVFEQASALPRFLSYPPLTARVGQPWQYQVSAVDRQGQSLPVHIVAAHSPADLRISGSAPGQTLHWTPPQAGLHTITLQVQDAQGQMQQQSFVLGVSDETRLPADPKQRATPLPEHVFTPFADSTRFLYTGADPIQQGVSAPMDPLHAAVLRGQVKGRDGVPLAGVRVQVQGRPEFGHTHTRADGWFDLAVNGGGWLTLHYEKTGYLSAQRKVHTPRRDWAYADDVVLIALDGQYSQIELQRNELQIYWGGLNQDERGARRTAVVFPAGVQASAELPDGSLRPLQRLTVRVTEYTLGEQGPQTMPGALPLSVGYTWAADFSADEARALGARHLRFDRPVYAYTSNFIGAPVGTAVPAGWYDFERTAWIGADNGRVIEILGIEGGRAQLRVSQAQRPATAAELAQLGIGEDELQALAQMYPAGEQLWRTPMEHFTPWDCNWPWGPPEDAPPPPDDDPPGPDDPPDPNDPSGPDDDPPDPNDPDNEEQDEEHEDVECGCDIYVKQRAMGQGIALPGTPFELYYRSDRRLIDPAAAPPVALLRKRLKSPGAPQHPALRYAQVEHQIAGRRMLQRWHPAQWAAAPQFDEQQWDGTDIYGRPVRSAYAQLHSSIAYGYAGAYYSVQAELARAFEAVQLAAGRGARLSFTGNRGAASPIVTLHRASAPRWVKVPAANVDLAQAHAGGWALRGLRLYDPEAQMLYESGSLRKGRRLPLSTQTVPNAHIASGNARLLSDGALLASQGHQLQRYADTQGAAAPTVYAGQAEAGFAGDGGPASAARFDRPRVLAQGADGSIYVMDTGNHRLRRIGPDGLVHTVAGNGQPATANGPWDQPVVATARDFHARSLAALPDMNLLAVDEQGQLLQLTPGGLLHRIELPEGAGQATDVVAGRQGQAWIATNTGQLHRLDAAGLRHVGNALNFPSAVAGPGDEVFAPMGSQVWRVKASGRRQLLVNAQQDGLNYDTLLGYDPDAGLLSLSRGQLLRTSAGLPQLGSSQAVYRVGRPDGLSYDEFFGNGLPSATKHALTGATLARYSYQGGYLSSVSDAFGNTVQLQRQGARLLRVVGRDGQVSTLDYDAQGRLTRVSLPGGISHHMRYDERGLLTEYRDPRGGVDRFSYDAQGKLLRNAAPDGSGWQLSRAEDNTITATTAMGRSKSVRQLVKGYNVEQTRIGFDGLRSSASINTAQGRSTQTFADGTQIHRQRIPDRVLGSIAASQYVTLENDGLRLSSQEKRYGQWSGQYYSSWSNTHELNGATWRSQFSHADMQLRHTDADGHTSTASVNAQMQPVHWSAASGAYATLGYDSRGQLEDIRLSAPDVPERHSHIAYHPLGQPGAGQIARFTNALGQSTHYRYDPAGRPVQTILPDGRSLRYDWDAAGNLLGLLTPAGNRHQFHYDGAQQVSRYDAPGNAAATHWQYDAERKLTSVRRPGGQDIGLSYDSAARLSRISTDADATTLGYNPLGQLASISNPTQRIAYARSNGLITSEHWDGAIQAQLDTPTDSRGRPTEIGLRVGAEHIQLPLHYSPSGRLQRIDQTWLYYGAHGQPESLQGPWGSITHQYNSLGEALHTRHIASAAASNSTSPQAEATRQALLARLGALQAALDERMRQMNTCRMRGWLVYGLGPSLEIEEWHWKYDHSDMDEAERQALIAQYGPAQYREPDYCLGLMAQHLERLRDQASTGDPPYGWSGQLSSELANLRNATAGGAVGVAALGYDQHARAHLTDATSYNSPAIEAHYQALQQLLQQLQANQLHWGIPAEYQYQRDALGRISSLHERLLDQQRQHHYEYDSSGRLLAHTMDGQRTEWAYDANGNRSHENGQPIASYDAQDRLLTWKDQHYSYNPAGDLQAKTNAAGQTRYDYDALGNLRQVLLPGGQRIDYDIDPLNRRIGKRKNGQQQYRLIYLDELRPLAELDVQGQLRSLFIYAGQGNAPTLMLREGKTWRLIADHLGSIRLVIDAETGQIGQRLDYDAWGRITHDSQPGFQPFGFAGGLYDPDTGLTRFGARDYDAETGRWTAKDPILFDGGDSNLYGYVLQDPVNFVDPEGLRLSGWSWSTGGLPFFPTRHEHMTRNRRNFCPAKEPKENICTSNHRDNYGQGWVQDTPKITNFYSSKYRHAYGYECKYDENGFLMRDENANYTYNFSDNYLIHLWQDVFPHYFYGGPDQYISGTTEVGR</sequence>
<feature type="domain" description="Teneurin-like YD-shell" evidence="7">
    <location>
        <begin position="1961"/>
        <end position="2222"/>
    </location>
</feature>
<reference evidence="8 9" key="1">
    <citation type="submission" date="2017-08" db="EMBL/GenBank/DDBJ databases">
        <title>WGS of Clinical strains of the CDC Group NO-1 linked to zoonotic infections in humans.</title>
        <authorList>
            <person name="Bernier A.-M."/>
            <person name="Bernard K."/>
        </authorList>
    </citation>
    <scope>NUCLEOTIDE SEQUENCE [LARGE SCALE GENOMIC DNA]</scope>
    <source>
        <strain evidence="8 9">NML91-0035</strain>
    </source>
</reference>
<evidence type="ECO:0000313" key="8">
    <source>
        <dbReference type="EMBL" id="PAX17526.1"/>
    </source>
</evidence>
<keyword evidence="5" id="KW-0812">Transmembrane</keyword>
<evidence type="ECO:0000256" key="2">
    <source>
        <dbReference type="ARBA" id="ARBA00022737"/>
    </source>
</evidence>
<dbReference type="InterPro" id="IPR015919">
    <property type="entry name" value="Cadherin-like_sf"/>
</dbReference>
<feature type="compositionally biased region" description="Acidic residues" evidence="4">
    <location>
        <begin position="656"/>
        <end position="696"/>
    </location>
</feature>
<keyword evidence="2" id="KW-0677">Repeat</keyword>
<dbReference type="RefSeq" id="WP_095543642.1">
    <property type="nucleotide sequence ID" value="NZ_NSJC01000040.1"/>
</dbReference>
<feature type="transmembrane region" description="Helical" evidence="5">
    <location>
        <begin position="50"/>
        <end position="71"/>
    </location>
</feature>
<dbReference type="InterPro" id="IPR006530">
    <property type="entry name" value="YD"/>
</dbReference>
<dbReference type="PANTHER" id="PTHR11219">
    <property type="entry name" value="TENEURIN AND N-ACETYLGLUCOSAMINE-1-PHOSPHODIESTER ALPHA-N-ACETYLGLUCOSAMINIDASE"/>
    <property type="match status" value="1"/>
</dbReference>